<comment type="caution">
    <text evidence="1">The sequence shown here is derived from an EMBL/GenBank/DDBJ whole genome shotgun (WGS) entry which is preliminary data.</text>
</comment>
<evidence type="ECO:0000313" key="2">
    <source>
        <dbReference type="Proteomes" id="UP000789375"/>
    </source>
</evidence>
<sequence length="62" mass="7547">MDLEEIYLLLKYDWFVWLALRDPFHYSEFWSNVRLKASITVQTSDINKSNVNDCSEYNFTYL</sequence>
<name>A0A9N9HRR1_FUNMO</name>
<organism evidence="1 2">
    <name type="scientific">Funneliformis mosseae</name>
    <name type="common">Endomycorrhizal fungus</name>
    <name type="synonym">Glomus mosseae</name>
    <dbReference type="NCBI Taxonomy" id="27381"/>
    <lineage>
        <taxon>Eukaryota</taxon>
        <taxon>Fungi</taxon>
        <taxon>Fungi incertae sedis</taxon>
        <taxon>Mucoromycota</taxon>
        <taxon>Glomeromycotina</taxon>
        <taxon>Glomeromycetes</taxon>
        <taxon>Glomerales</taxon>
        <taxon>Glomeraceae</taxon>
        <taxon>Funneliformis</taxon>
    </lineage>
</organism>
<dbReference type="EMBL" id="CAJVPP010009093">
    <property type="protein sequence ID" value="CAG8702129.1"/>
    <property type="molecule type" value="Genomic_DNA"/>
</dbReference>
<proteinExistence type="predicted"/>
<feature type="non-terminal residue" evidence="1">
    <location>
        <position position="62"/>
    </location>
</feature>
<protein>
    <submittedName>
        <fullName evidence="1">1842_t:CDS:1</fullName>
    </submittedName>
</protein>
<evidence type="ECO:0000313" key="1">
    <source>
        <dbReference type="EMBL" id="CAG8702129.1"/>
    </source>
</evidence>
<reference evidence="1" key="1">
    <citation type="submission" date="2021-06" db="EMBL/GenBank/DDBJ databases">
        <authorList>
            <person name="Kallberg Y."/>
            <person name="Tangrot J."/>
            <person name="Rosling A."/>
        </authorList>
    </citation>
    <scope>NUCLEOTIDE SEQUENCE</scope>
    <source>
        <strain evidence="1">87-6 pot B 2015</strain>
    </source>
</reference>
<gene>
    <name evidence="1" type="ORF">FMOSSE_LOCUS13870</name>
</gene>
<dbReference type="AlphaFoldDB" id="A0A9N9HRR1"/>
<accession>A0A9N9HRR1</accession>
<keyword evidence="2" id="KW-1185">Reference proteome</keyword>
<dbReference type="Proteomes" id="UP000789375">
    <property type="component" value="Unassembled WGS sequence"/>
</dbReference>